<accession>A0A9Q0RXH4</accession>
<organism evidence="1 2">
    <name type="scientific">Pseudolycoriella hygida</name>
    <dbReference type="NCBI Taxonomy" id="35572"/>
    <lineage>
        <taxon>Eukaryota</taxon>
        <taxon>Metazoa</taxon>
        <taxon>Ecdysozoa</taxon>
        <taxon>Arthropoda</taxon>
        <taxon>Hexapoda</taxon>
        <taxon>Insecta</taxon>
        <taxon>Pterygota</taxon>
        <taxon>Neoptera</taxon>
        <taxon>Endopterygota</taxon>
        <taxon>Diptera</taxon>
        <taxon>Nematocera</taxon>
        <taxon>Sciaroidea</taxon>
        <taxon>Sciaridae</taxon>
        <taxon>Pseudolycoriella</taxon>
    </lineage>
</organism>
<reference evidence="1" key="1">
    <citation type="submission" date="2022-07" db="EMBL/GenBank/DDBJ databases">
        <authorList>
            <person name="Trinca V."/>
            <person name="Uliana J.V.C."/>
            <person name="Torres T.T."/>
            <person name="Ward R.J."/>
            <person name="Monesi N."/>
        </authorList>
    </citation>
    <scope>NUCLEOTIDE SEQUENCE</scope>
    <source>
        <strain evidence="1">HSMRA1968</strain>
        <tissue evidence="1">Whole embryos</tissue>
    </source>
</reference>
<dbReference type="EMBL" id="WJQU01000004">
    <property type="protein sequence ID" value="KAJ6635863.1"/>
    <property type="molecule type" value="Genomic_DNA"/>
</dbReference>
<dbReference type="OrthoDB" id="7776589at2759"/>
<dbReference type="Proteomes" id="UP001151699">
    <property type="component" value="Chromosome C"/>
</dbReference>
<gene>
    <name evidence="1" type="ORF">Bhyg_14449</name>
</gene>
<proteinExistence type="predicted"/>
<dbReference type="AlphaFoldDB" id="A0A9Q0RXH4"/>
<comment type="caution">
    <text evidence="1">The sequence shown here is derived from an EMBL/GenBank/DDBJ whole genome shotgun (WGS) entry which is preliminary data.</text>
</comment>
<name>A0A9Q0RXH4_9DIPT</name>
<sequence length="57" mass="6408">MPQRIVPYLQLPNADDFTGHSIRRSSASFLANLGASMERTMNADERSICITKAKQLR</sequence>
<evidence type="ECO:0000313" key="1">
    <source>
        <dbReference type="EMBL" id="KAJ6635863.1"/>
    </source>
</evidence>
<keyword evidence="2" id="KW-1185">Reference proteome</keyword>
<protein>
    <submittedName>
        <fullName evidence="1">Uncharacterized protein</fullName>
    </submittedName>
</protein>
<evidence type="ECO:0000313" key="2">
    <source>
        <dbReference type="Proteomes" id="UP001151699"/>
    </source>
</evidence>